<organism evidence="1 2">
    <name type="scientific">Anisodus tanguticus</name>
    <dbReference type="NCBI Taxonomy" id="243964"/>
    <lineage>
        <taxon>Eukaryota</taxon>
        <taxon>Viridiplantae</taxon>
        <taxon>Streptophyta</taxon>
        <taxon>Embryophyta</taxon>
        <taxon>Tracheophyta</taxon>
        <taxon>Spermatophyta</taxon>
        <taxon>Magnoliopsida</taxon>
        <taxon>eudicotyledons</taxon>
        <taxon>Gunneridae</taxon>
        <taxon>Pentapetalae</taxon>
        <taxon>asterids</taxon>
        <taxon>lamiids</taxon>
        <taxon>Solanales</taxon>
        <taxon>Solanaceae</taxon>
        <taxon>Solanoideae</taxon>
        <taxon>Hyoscyameae</taxon>
        <taxon>Anisodus</taxon>
    </lineage>
</organism>
<evidence type="ECO:0000313" key="2">
    <source>
        <dbReference type="Proteomes" id="UP001291623"/>
    </source>
</evidence>
<proteinExistence type="predicted"/>
<keyword evidence="2" id="KW-1185">Reference proteome</keyword>
<name>A0AAE1S847_9SOLA</name>
<accession>A0AAE1S847</accession>
<protein>
    <submittedName>
        <fullName evidence="1">Uncharacterized protein</fullName>
    </submittedName>
</protein>
<dbReference type="EMBL" id="JAVYJV010000008">
    <property type="protein sequence ID" value="KAK4364637.1"/>
    <property type="molecule type" value="Genomic_DNA"/>
</dbReference>
<reference evidence="1" key="1">
    <citation type="submission" date="2023-12" db="EMBL/GenBank/DDBJ databases">
        <title>Genome assembly of Anisodus tanguticus.</title>
        <authorList>
            <person name="Wang Y.-J."/>
        </authorList>
    </citation>
    <scope>NUCLEOTIDE SEQUENCE</scope>
    <source>
        <strain evidence="1">KB-2021</strain>
        <tissue evidence="1">Leaf</tissue>
    </source>
</reference>
<evidence type="ECO:0000313" key="1">
    <source>
        <dbReference type="EMBL" id="KAK4364637.1"/>
    </source>
</evidence>
<comment type="caution">
    <text evidence="1">The sequence shown here is derived from an EMBL/GenBank/DDBJ whole genome shotgun (WGS) entry which is preliminary data.</text>
</comment>
<dbReference type="Proteomes" id="UP001291623">
    <property type="component" value="Unassembled WGS sequence"/>
</dbReference>
<sequence>MQESLKLLQAQVLSHIAYGRFGVPRSPPPHPDDDDDIEPEYNGEYSYSLFINIIELVKEFFELDTTHLSSKPIETNF</sequence>
<dbReference type="AlphaFoldDB" id="A0AAE1S847"/>
<gene>
    <name evidence="1" type="ORF">RND71_015995</name>
</gene>